<keyword evidence="7" id="KW-0653">Protein transport</keyword>
<dbReference type="PROSITE" id="PS50990">
    <property type="entry name" value="PEPTIDASE_C39"/>
    <property type="match status" value="1"/>
</dbReference>
<dbReference type="PANTHER" id="PTHR24221:SF654">
    <property type="entry name" value="ATP-BINDING CASSETTE SUB-FAMILY B MEMBER 6"/>
    <property type="match status" value="1"/>
</dbReference>
<dbReference type="GO" id="GO:0015031">
    <property type="term" value="P:protein transport"/>
    <property type="evidence" value="ECO:0007669"/>
    <property type="project" value="UniProtKB-KW"/>
</dbReference>
<dbReference type="GO" id="GO:0140359">
    <property type="term" value="F:ABC-type transporter activity"/>
    <property type="evidence" value="ECO:0007669"/>
    <property type="project" value="InterPro"/>
</dbReference>
<dbReference type="PROSITE" id="PS00211">
    <property type="entry name" value="ABC_TRANSPORTER_1"/>
    <property type="match status" value="1"/>
</dbReference>
<dbReference type="GO" id="GO:0034040">
    <property type="term" value="F:ATPase-coupled lipid transmembrane transporter activity"/>
    <property type="evidence" value="ECO:0007669"/>
    <property type="project" value="TreeGrafter"/>
</dbReference>
<dbReference type="Pfam" id="PF00664">
    <property type="entry name" value="ABC_membrane"/>
    <property type="match status" value="1"/>
</dbReference>
<evidence type="ECO:0000256" key="4">
    <source>
        <dbReference type="ARBA" id="ARBA00022692"/>
    </source>
</evidence>
<dbReference type="Proteomes" id="UP000005324">
    <property type="component" value="Unassembled WGS sequence"/>
</dbReference>
<keyword evidence="15" id="KW-0378">Hydrolase</keyword>
<dbReference type="MEROPS" id="C39.005"/>
<dbReference type="InterPro" id="IPR027417">
    <property type="entry name" value="P-loop_NTPase"/>
</dbReference>
<feature type="transmembrane region" description="Helical" evidence="11">
    <location>
        <begin position="315"/>
        <end position="331"/>
    </location>
</feature>
<evidence type="ECO:0000256" key="10">
    <source>
        <dbReference type="ARBA" id="ARBA00043264"/>
    </source>
</evidence>
<dbReference type="PANTHER" id="PTHR24221">
    <property type="entry name" value="ATP-BINDING CASSETTE SUB-FAMILY B"/>
    <property type="match status" value="1"/>
</dbReference>
<comment type="caution">
    <text evidence="15">The sequence shown here is derived from an EMBL/GenBank/DDBJ whole genome shotgun (WGS) entry which is preliminary data.</text>
</comment>
<dbReference type="PROSITE" id="PS50929">
    <property type="entry name" value="ABC_TM1F"/>
    <property type="match status" value="1"/>
</dbReference>
<dbReference type="InterPro" id="IPR036640">
    <property type="entry name" value="ABC1_TM_sf"/>
</dbReference>
<dbReference type="HOGENOM" id="CLU_000604_95_3_5"/>
<keyword evidence="16" id="KW-1185">Reference proteome</keyword>
<feature type="domain" description="ABC transporter" evidence="12">
    <location>
        <begin position="496"/>
        <end position="729"/>
    </location>
</feature>
<dbReference type="AlphaFoldDB" id="D5RGZ9"/>
<dbReference type="GO" id="GO:0006508">
    <property type="term" value="P:proteolysis"/>
    <property type="evidence" value="ECO:0007669"/>
    <property type="project" value="InterPro"/>
</dbReference>
<feature type="transmembrane region" description="Helical" evidence="11">
    <location>
        <begin position="173"/>
        <end position="198"/>
    </location>
</feature>
<dbReference type="InterPro" id="IPR003439">
    <property type="entry name" value="ABC_transporter-like_ATP-bd"/>
</dbReference>
<dbReference type="GO" id="GO:0016887">
    <property type="term" value="F:ATP hydrolysis activity"/>
    <property type="evidence" value="ECO:0007669"/>
    <property type="project" value="InterPro"/>
</dbReference>
<keyword evidence="4 11" id="KW-0812">Transmembrane</keyword>
<feature type="transmembrane region" description="Helical" evidence="11">
    <location>
        <begin position="290"/>
        <end position="309"/>
    </location>
</feature>
<reference evidence="15 16" key="1">
    <citation type="submission" date="2010-04" db="EMBL/GenBank/DDBJ databases">
        <authorList>
            <person name="Qin X."/>
            <person name="Bachman B."/>
            <person name="Battles P."/>
            <person name="Bell A."/>
            <person name="Bess C."/>
            <person name="Bickham C."/>
            <person name="Chaboub L."/>
            <person name="Chen D."/>
            <person name="Coyle M."/>
            <person name="Deiros D.R."/>
            <person name="Dinh H."/>
            <person name="Forbes L."/>
            <person name="Fowler G."/>
            <person name="Francisco L."/>
            <person name="Fu Q."/>
            <person name="Gubbala S."/>
            <person name="Hale W."/>
            <person name="Han Y."/>
            <person name="Hemphill L."/>
            <person name="Highlander S.K."/>
            <person name="Hirani K."/>
            <person name="Hogues M."/>
            <person name="Jackson L."/>
            <person name="Jakkamsetti A."/>
            <person name="Javaid M."/>
            <person name="Jiang H."/>
            <person name="Korchina V."/>
            <person name="Kovar C."/>
            <person name="Lara F."/>
            <person name="Lee S."/>
            <person name="Mata R."/>
            <person name="Mathew T."/>
            <person name="Moen C."/>
            <person name="Morales K."/>
            <person name="Munidasa M."/>
            <person name="Nazareth L."/>
            <person name="Ngo R."/>
            <person name="Nguyen L."/>
            <person name="Okwuonu G."/>
            <person name="Ongeri F."/>
            <person name="Patil S."/>
            <person name="Petrosino J."/>
            <person name="Pham C."/>
            <person name="Pham P."/>
            <person name="Pu L.-L."/>
            <person name="Puazo M."/>
            <person name="Raj R."/>
            <person name="Reid J."/>
            <person name="Rouhana J."/>
            <person name="Saada N."/>
            <person name="Shang Y."/>
            <person name="Simmons D."/>
            <person name="Thornton R."/>
            <person name="Warren J."/>
            <person name="Weissenberger G."/>
            <person name="Zhang J."/>
            <person name="Zhang L."/>
            <person name="Zhou C."/>
            <person name="Zhu D."/>
            <person name="Muzny D."/>
            <person name="Worley K."/>
            <person name="Gibbs R."/>
        </authorList>
    </citation>
    <scope>NUCLEOTIDE SEQUENCE [LARGE SCALE GENOMIC DNA]</scope>
    <source>
        <strain evidence="15 16">ATCC 49957</strain>
    </source>
</reference>
<feature type="transmembrane region" description="Helical" evidence="11">
    <location>
        <begin position="210"/>
        <end position="231"/>
    </location>
</feature>
<evidence type="ECO:0000256" key="2">
    <source>
        <dbReference type="ARBA" id="ARBA00022448"/>
    </source>
</evidence>
<dbReference type="InterPro" id="IPR005074">
    <property type="entry name" value="Peptidase_C39"/>
</dbReference>
<evidence type="ECO:0000256" key="6">
    <source>
        <dbReference type="ARBA" id="ARBA00022840"/>
    </source>
</evidence>
<proteinExistence type="predicted"/>
<feature type="domain" description="ABC transmembrane type-1" evidence="13">
    <location>
        <begin position="177"/>
        <end position="456"/>
    </location>
</feature>
<evidence type="ECO:0000256" key="11">
    <source>
        <dbReference type="SAM" id="Phobius"/>
    </source>
</evidence>
<dbReference type="InterPro" id="IPR003593">
    <property type="entry name" value="AAA+_ATPase"/>
</dbReference>
<evidence type="ECO:0000313" key="16">
    <source>
        <dbReference type="Proteomes" id="UP000005324"/>
    </source>
</evidence>
<keyword evidence="6 15" id="KW-0067">ATP-binding</keyword>
<dbReference type="InterPro" id="IPR022514">
    <property type="entry name" value="NHPM_micro_ABC1"/>
</dbReference>
<dbReference type="PROSITE" id="PS50893">
    <property type="entry name" value="ABC_TRANSPORTER_2"/>
    <property type="match status" value="1"/>
</dbReference>
<gene>
    <name evidence="15" type="ORF">HMPREF0731_0358</name>
</gene>
<dbReference type="GO" id="GO:0008233">
    <property type="term" value="F:peptidase activity"/>
    <property type="evidence" value="ECO:0007669"/>
    <property type="project" value="InterPro"/>
</dbReference>
<feature type="domain" description="Peptidase C39" evidence="14">
    <location>
        <begin position="25"/>
        <end position="144"/>
    </location>
</feature>
<dbReference type="Pfam" id="PF03412">
    <property type="entry name" value="Peptidase_C39"/>
    <property type="match status" value="1"/>
</dbReference>
<dbReference type="InterPro" id="IPR039421">
    <property type="entry name" value="Type_1_exporter"/>
</dbReference>
<dbReference type="Gene3D" id="3.90.70.10">
    <property type="entry name" value="Cysteine proteinases"/>
    <property type="match status" value="1"/>
</dbReference>
<dbReference type="Gene3D" id="1.20.1560.10">
    <property type="entry name" value="ABC transporter type 1, transmembrane domain"/>
    <property type="match status" value="1"/>
</dbReference>
<dbReference type="SUPFAM" id="SSF52540">
    <property type="entry name" value="P-loop containing nucleoside triphosphate hydrolases"/>
    <property type="match status" value="1"/>
</dbReference>
<dbReference type="EMBL" id="ADVL01000068">
    <property type="protein sequence ID" value="EFH13418.1"/>
    <property type="molecule type" value="Genomic_DNA"/>
</dbReference>
<dbReference type="GO" id="GO:0005886">
    <property type="term" value="C:plasma membrane"/>
    <property type="evidence" value="ECO:0007669"/>
    <property type="project" value="UniProtKB-SubCell"/>
</dbReference>
<evidence type="ECO:0000256" key="8">
    <source>
        <dbReference type="ARBA" id="ARBA00022989"/>
    </source>
</evidence>
<keyword evidence="9 11" id="KW-0472">Membrane</keyword>
<evidence type="ECO:0000256" key="1">
    <source>
        <dbReference type="ARBA" id="ARBA00004651"/>
    </source>
</evidence>
<evidence type="ECO:0000259" key="13">
    <source>
        <dbReference type="PROSITE" id="PS50929"/>
    </source>
</evidence>
<dbReference type="Gene3D" id="3.40.50.300">
    <property type="entry name" value="P-loop containing nucleotide triphosphate hydrolases"/>
    <property type="match status" value="1"/>
</dbReference>
<comment type="subcellular location">
    <subcellularLocation>
        <location evidence="1">Cell membrane</location>
        <topology evidence="1">Multi-pass membrane protein</topology>
    </subcellularLocation>
</comment>
<evidence type="ECO:0000259" key="14">
    <source>
        <dbReference type="PROSITE" id="PS50990"/>
    </source>
</evidence>
<organism evidence="15 16">
    <name type="scientific">Pseudoroseomonas cervicalis ATCC 49957</name>
    <dbReference type="NCBI Taxonomy" id="525371"/>
    <lineage>
        <taxon>Bacteria</taxon>
        <taxon>Pseudomonadati</taxon>
        <taxon>Pseudomonadota</taxon>
        <taxon>Alphaproteobacteria</taxon>
        <taxon>Acetobacterales</taxon>
        <taxon>Roseomonadaceae</taxon>
        <taxon>Roseomonas</taxon>
    </lineage>
</organism>
<dbReference type="GO" id="GO:0005524">
    <property type="term" value="F:ATP binding"/>
    <property type="evidence" value="ECO:0007669"/>
    <property type="project" value="UniProtKB-KW"/>
</dbReference>
<name>D5RGZ9_9PROT</name>
<evidence type="ECO:0000256" key="3">
    <source>
        <dbReference type="ARBA" id="ARBA00022475"/>
    </source>
</evidence>
<evidence type="ECO:0000313" key="15">
    <source>
        <dbReference type="EMBL" id="EFH13418.1"/>
    </source>
</evidence>
<evidence type="ECO:0000256" key="9">
    <source>
        <dbReference type="ARBA" id="ARBA00023136"/>
    </source>
</evidence>
<protein>
    <submittedName>
        <fullName evidence="15">NHLP bacteriocin system ABC transporter, peptidase/ATP-binding protein</fullName>
        <ecNumber evidence="15">3.6.3.25</ecNumber>
    </submittedName>
</protein>
<keyword evidence="2" id="KW-0813">Transport</keyword>
<dbReference type="Pfam" id="PF00005">
    <property type="entry name" value="ABC_tran"/>
    <property type="match status" value="1"/>
</dbReference>
<keyword evidence="10" id="KW-0080">Bacteriocin transport</keyword>
<evidence type="ECO:0000256" key="5">
    <source>
        <dbReference type="ARBA" id="ARBA00022741"/>
    </source>
</evidence>
<dbReference type="InterPro" id="IPR011527">
    <property type="entry name" value="ABC1_TM_dom"/>
</dbReference>
<dbReference type="SUPFAM" id="SSF90123">
    <property type="entry name" value="ABC transporter transmembrane region"/>
    <property type="match status" value="1"/>
</dbReference>
<dbReference type="SMART" id="SM00382">
    <property type="entry name" value="AAA"/>
    <property type="match status" value="1"/>
</dbReference>
<keyword evidence="5" id="KW-0547">Nucleotide-binding</keyword>
<evidence type="ECO:0000259" key="12">
    <source>
        <dbReference type="PROSITE" id="PS50893"/>
    </source>
</evidence>
<keyword evidence="8 11" id="KW-1133">Transmembrane helix</keyword>
<dbReference type="FunFam" id="3.40.50.300:FF:000299">
    <property type="entry name" value="ABC transporter ATP-binding protein/permease"/>
    <property type="match status" value="1"/>
</dbReference>
<dbReference type="NCBIfam" id="TIGR03796">
    <property type="entry name" value="NHLM_micro_ABC1"/>
    <property type="match status" value="1"/>
</dbReference>
<dbReference type="InterPro" id="IPR017871">
    <property type="entry name" value="ABC_transporter-like_CS"/>
</dbReference>
<dbReference type="RefSeq" id="WP_007005609.1">
    <property type="nucleotide sequence ID" value="NZ_GG770783.1"/>
</dbReference>
<dbReference type="EC" id="3.6.3.25" evidence="15"/>
<keyword evidence="3" id="KW-1003">Cell membrane</keyword>
<sequence length="729" mass="77513">MDGLIAGAAASPRDAARRRAPSILQLEAVECGAACLAMVLAAHGRWVPLAELRVACGVSRDGSKAGNIVRAARRFGLEAKGFRHELAALKALPKPAILFVNLNHFVVLEGFARGRAWINDPAGGRRAMTEAELDEIYSGIVLTFAPGPDFTRGGQPPAIAGRLFAWLRGGEGALAYALASGLGLALMAILLPGFSRVFIDHYLVEGQRDWLGWLLFAMLAAALAQGGLVWLKGSITHRLATSVALRAGARFVWRMLRLPIPFFTQRYAGSIGSRAELAPLLGQHAAKEPVLLLVEGVALAVYLGVMLLYSPLLTAVAAAMALGNLVLFLVARRGVEEREQKAALDQVKLGAKTMLGLQMIESLKATGTDGPYFETWAGQHALVVGQQQAVGRVAALFATLPDFLAQAGAALVLVLGGLLVMQGQLTLGTLVAFQLLQAGMALPLRALMQNAVQMQAARGTVEQMEDVLLHPEAPEFSASPPEASAARREQRLSGALSLQGVSFGYSPLEPAMIEDFSLELVPGARVALVGPSGSGKSTVGRLVTGLFPPWSGEIRLDGRPIGSLPRGLLRDSLAVVDQEIVLFEGSVRDNIALWDETMPEAAIIAAARDAAIHDDIIARPGGYDGPVEEGGRNFSGGQRQRLEIARALVNSPSLLVLDEATSALDPIAEKQVMDNLRRRGCACLIIAHRLSTVRDCDEIIVMHRGKVLERGTHETLLAAGGAYSRLIES</sequence>
<evidence type="ECO:0000256" key="7">
    <source>
        <dbReference type="ARBA" id="ARBA00022927"/>
    </source>
</evidence>
<dbReference type="GO" id="GO:0043213">
    <property type="term" value="P:bacteriocin transport"/>
    <property type="evidence" value="ECO:0007669"/>
    <property type="project" value="UniProtKB-KW"/>
</dbReference>
<dbReference type="OrthoDB" id="5288404at2"/>
<accession>D5RGZ9</accession>